<comment type="caution">
    <text evidence="2">The sequence shown here is derived from an EMBL/GenBank/DDBJ whole genome shotgun (WGS) entry which is preliminary data.</text>
</comment>
<organism evidence="2 3">
    <name type="scientific">Nonomuraea indica</name>
    <dbReference type="NCBI Taxonomy" id="1581193"/>
    <lineage>
        <taxon>Bacteria</taxon>
        <taxon>Bacillati</taxon>
        <taxon>Actinomycetota</taxon>
        <taxon>Actinomycetes</taxon>
        <taxon>Streptosporangiales</taxon>
        <taxon>Streptosporangiaceae</taxon>
        <taxon>Nonomuraea</taxon>
    </lineage>
</organism>
<gene>
    <name evidence="2" type="ORF">ACIBP5_07460</name>
</gene>
<keyword evidence="1" id="KW-0732">Signal</keyword>
<reference evidence="2 3" key="1">
    <citation type="submission" date="2024-10" db="EMBL/GenBank/DDBJ databases">
        <title>The Natural Products Discovery Center: Release of the First 8490 Sequenced Strains for Exploring Actinobacteria Biosynthetic Diversity.</title>
        <authorList>
            <person name="Kalkreuter E."/>
            <person name="Kautsar S.A."/>
            <person name="Yang D."/>
            <person name="Bader C.D."/>
            <person name="Teijaro C.N."/>
            <person name="Fluegel L."/>
            <person name="Davis C.M."/>
            <person name="Simpson J.R."/>
            <person name="Lauterbach L."/>
            <person name="Steele A.D."/>
            <person name="Gui C."/>
            <person name="Meng S."/>
            <person name="Li G."/>
            <person name="Viehrig K."/>
            <person name="Ye F."/>
            <person name="Su P."/>
            <person name="Kiefer A.F."/>
            <person name="Nichols A."/>
            <person name="Cepeda A.J."/>
            <person name="Yan W."/>
            <person name="Fan B."/>
            <person name="Jiang Y."/>
            <person name="Adhikari A."/>
            <person name="Zheng C.-J."/>
            <person name="Schuster L."/>
            <person name="Cowan T.M."/>
            <person name="Smanski M.J."/>
            <person name="Chevrette M.G."/>
            <person name="De Carvalho L.P.S."/>
            <person name="Shen B."/>
        </authorList>
    </citation>
    <scope>NUCLEOTIDE SEQUENCE [LARGE SCALE GENOMIC DNA]</scope>
    <source>
        <strain evidence="2 3">NPDC049503</strain>
    </source>
</reference>
<feature type="chain" id="PRO_5045420472" description="Proteinase inhibitor I42 chagasin domain-containing protein" evidence="1">
    <location>
        <begin position="26"/>
        <end position="142"/>
    </location>
</feature>
<dbReference type="EMBL" id="JBITMB010000002">
    <property type="protein sequence ID" value="MFI7439778.1"/>
    <property type="molecule type" value="Genomic_DNA"/>
</dbReference>
<dbReference type="Proteomes" id="UP001612928">
    <property type="component" value="Unassembled WGS sequence"/>
</dbReference>
<evidence type="ECO:0000256" key="1">
    <source>
        <dbReference type="SAM" id="SignalP"/>
    </source>
</evidence>
<protein>
    <recommendedName>
        <fullName evidence="4">Proteinase inhibitor I42 chagasin domain-containing protein</fullName>
    </recommendedName>
</protein>
<evidence type="ECO:0000313" key="3">
    <source>
        <dbReference type="Proteomes" id="UP001612928"/>
    </source>
</evidence>
<keyword evidence="3" id="KW-1185">Reference proteome</keyword>
<evidence type="ECO:0000313" key="2">
    <source>
        <dbReference type="EMBL" id="MFI7439778.1"/>
    </source>
</evidence>
<accession>A0ABW7ZZ38</accession>
<name>A0ABW7ZZ38_9ACTN</name>
<dbReference type="RefSeq" id="WP_397019442.1">
    <property type="nucleotide sequence ID" value="NZ_JBITMB010000002.1"/>
</dbReference>
<proteinExistence type="predicted"/>
<sequence length="142" mass="14678">MTCATATGKATWGTLALLLGCGAAACGGGSAVSDLGAVVQGAKGATVTAEFRSGQRFSLAVPDDPAAGDQWTLVAVPDVRVASYISEERPDGDTSYFVFNAKRPGRTLIRLHDCWRCGGATAPATPESRRLSGEAVFEVTVR</sequence>
<evidence type="ECO:0008006" key="4">
    <source>
        <dbReference type="Google" id="ProtNLM"/>
    </source>
</evidence>
<feature type="signal peptide" evidence="1">
    <location>
        <begin position="1"/>
        <end position="25"/>
    </location>
</feature>